<organism evidence="3 4">
    <name type="scientific">Plakobranchus ocellatus</name>
    <dbReference type="NCBI Taxonomy" id="259542"/>
    <lineage>
        <taxon>Eukaryota</taxon>
        <taxon>Metazoa</taxon>
        <taxon>Spiralia</taxon>
        <taxon>Lophotrochozoa</taxon>
        <taxon>Mollusca</taxon>
        <taxon>Gastropoda</taxon>
        <taxon>Heterobranchia</taxon>
        <taxon>Euthyneura</taxon>
        <taxon>Panpulmonata</taxon>
        <taxon>Sacoglossa</taxon>
        <taxon>Placobranchoidea</taxon>
        <taxon>Plakobranchidae</taxon>
        <taxon>Plakobranchus</taxon>
    </lineage>
</organism>
<feature type="region of interest" description="Disordered" evidence="1">
    <location>
        <begin position="218"/>
        <end position="244"/>
    </location>
</feature>
<sequence length="352" mass="39043">MVNESVYVAIAIACVVALLMLAIFVIYCIKRQQDKIQERQARERRIREERQRRNHMRVPIVGPPPYEASRGMHQTGFSAHREIPYSPPPEYKEVATPLPTPRHNQSVGIGGVSDRSYGYPPEYNEIPTVSRNVAPANTYFVGSGYYNNLNNANVSTNESTSGNNNTVNHINNRNLYNQSARRANVVRSNDSTIQVQVSPRVPSRAAAAAALPDVVTSTGVANGDRSTHQIRQDIPNSSSTYPNAYRARPNLEATTEGNNPRNQEIQNSRSFADSGHHNREIGSNAEAANQPQTTHTGRYGYDINRTATYPNTNTNISRNEVLRRLNTNQAVGSNSSANESRISTQLQDLSLI</sequence>
<evidence type="ECO:0000313" key="4">
    <source>
        <dbReference type="Proteomes" id="UP000735302"/>
    </source>
</evidence>
<dbReference type="Proteomes" id="UP000735302">
    <property type="component" value="Unassembled WGS sequence"/>
</dbReference>
<comment type="caution">
    <text evidence="3">The sequence shown here is derived from an EMBL/GenBank/DDBJ whole genome shotgun (WGS) entry which is preliminary data.</text>
</comment>
<protein>
    <submittedName>
        <fullName evidence="3">PX domain-containing protein kinase-like protein</fullName>
    </submittedName>
</protein>
<keyword evidence="2" id="KW-1133">Transmembrane helix</keyword>
<proteinExistence type="predicted"/>
<evidence type="ECO:0000256" key="2">
    <source>
        <dbReference type="SAM" id="Phobius"/>
    </source>
</evidence>
<feature type="compositionally biased region" description="Polar residues" evidence="1">
    <location>
        <begin position="305"/>
        <end position="318"/>
    </location>
</feature>
<feature type="transmembrane region" description="Helical" evidence="2">
    <location>
        <begin position="6"/>
        <end position="29"/>
    </location>
</feature>
<evidence type="ECO:0000313" key="3">
    <source>
        <dbReference type="EMBL" id="GFO45020.1"/>
    </source>
</evidence>
<gene>
    <name evidence="3" type="ORF">PoB_007152500</name>
</gene>
<keyword evidence="3" id="KW-0418">Kinase</keyword>
<accession>A0AAV4DM75</accession>
<feature type="compositionally biased region" description="Polar residues" evidence="1">
    <location>
        <begin position="325"/>
        <end position="352"/>
    </location>
</feature>
<keyword evidence="2" id="KW-0472">Membrane</keyword>
<feature type="compositionally biased region" description="Polar residues" evidence="1">
    <location>
        <begin position="286"/>
        <end position="296"/>
    </location>
</feature>
<feature type="region of interest" description="Disordered" evidence="1">
    <location>
        <begin position="272"/>
        <end position="352"/>
    </location>
</feature>
<keyword evidence="2" id="KW-0812">Transmembrane</keyword>
<dbReference type="EMBL" id="BLXT01007988">
    <property type="protein sequence ID" value="GFO45020.1"/>
    <property type="molecule type" value="Genomic_DNA"/>
</dbReference>
<keyword evidence="4" id="KW-1185">Reference proteome</keyword>
<evidence type="ECO:0000256" key="1">
    <source>
        <dbReference type="SAM" id="MobiDB-lite"/>
    </source>
</evidence>
<dbReference type="AlphaFoldDB" id="A0AAV4DM75"/>
<keyword evidence="3" id="KW-0808">Transferase</keyword>
<dbReference type="GO" id="GO:0016301">
    <property type="term" value="F:kinase activity"/>
    <property type="evidence" value="ECO:0007669"/>
    <property type="project" value="UniProtKB-KW"/>
</dbReference>
<reference evidence="3 4" key="1">
    <citation type="journal article" date="2021" name="Elife">
        <title>Chloroplast acquisition without the gene transfer in kleptoplastic sea slugs, Plakobranchus ocellatus.</title>
        <authorList>
            <person name="Maeda T."/>
            <person name="Takahashi S."/>
            <person name="Yoshida T."/>
            <person name="Shimamura S."/>
            <person name="Takaki Y."/>
            <person name="Nagai Y."/>
            <person name="Toyoda A."/>
            <person name="Suzuki Y."/>
            <person name="Arimoto A."/>
            <person name="Ishii H."/>
            <person name="Satoh N."/>
            <person name="Nishiyama T."/>
            <person name="Hasebe M."/>
            <person name="Maruyama T."/>
            <person name="Minagawa J."/>
            <person name="Obokata J."/>
            <person name="Shigenobu S."/>
        </authorList>
    </citation>
    <scope>NUCLEOTIDE SEQUENCE [LARGE SCALE GENOMIC DNA]</scope>
</reference>
<name>A0AAV4DM75_9GAST</name>